<sequence>MELSPQLSSTPSTPSFASSFFATPTPRNPKQIRATALQVIHNYHGLGKKKLGNFHSLHSLKRYTEGEFRKLQASFEEEISKIQSSGIPLAKEITFSNIDDYVSQALADLETEKQTLTHLRTIITMHGKTIVQIAEDLKEEIELVMASGNAGEEVLKEDLEEGDVEMEDEEEEEGED</sequence>
<organism evidence="2 3">
    <name type="scientific">Orbilia blumenaviensis</name>
    <dbReference type="NCBI Taxonomy" id="1796055"/>
    <lineage>
        <taxon>Eukaryota</taxon>
        <taxon>Fungi</taxon>
        <taxon>Dikarya</taxon>
        <taxon>Ascomycota</taxon>
        <taxon>Pezizomycotina</taxon>
        <taxon>Orbiliomycetes</taxon>
        <taxon>Orbiliales</taxon>
        <taxon>Orbiliaceae</taxon>
        <taxon>Orbilia</taxon>
    </lineage>
</organism>
<protein>
    <submittedName>
        <fullName evidence="2">Uncharacterized protein</fullName>
    </submittedName>
</protein>
<feature type="region of interest" description="Disordered" evidence="1">
    <location>
        <begin position="152"/>
        <end position="176"/>
    </location>
</feature>
<evidence type="ECO:0000313" key="2">
    <source>
        <dbReference type="EMBL" id="KAK6353929.1"/>
    </source>
</evidence>
<comment type="caution">
    <text evidence="2">The sequence shown here is derived from an EMBL/GenBank/DDBJ whole genome shotgun (WGS) entry which is preliminary data.</text>
</comment>
<feature type="compositionally biased region" description="Low complexity" evidence="1">
    <location>
        <begin position="1"/>
        <end position="25"/>
    </location>
</feature>
<accession>A0AAV9V3B5</accession>
<evidence type="ECO:0000256" key="1">
    <source>
        <dbReference type="SAM" id="MobiDB-lite"/>
    </source>
</evidence>
<feature type="region of interest" description="Disordered" evidence="1">
    <location>
        <begin position="1"/>
        <end position="26"/>
    </location>
</feature>
<name>A0AAV9V3B5_9PEZI</name>
<dbReference type="Proteomes" id="UP001373714">
    <property type="component" value="Unassembled WGS sequence"/>
</dbReference>
<proteinExistence type="predicted"/>
<feature type="compositionally biased region" description="Acidic residues" evidence="1">
    <location>
        <begin position="158"/>
        <end position="176"/>
    </location>
</feature>
<keyword evidence="3" id="KW-1185">Reference proteome</keyword>
<evidence type="ECO:0000313" key="3">
    <source>
        <dbReference type="Proteomes" id="UP001373714"/>
    </source>
</evidence>
<reference evidence="2 3" key="1">
    <citation type="submission" date="2019-10" db="EMBL/GenBank/DDBJ databases">
        <authorList>
            <person name="Palmer J.M."/>
        </authorList>
    </citation>
    <scope>NUCLEOTIDE SEQUENCE [LARGE SCALE GENOMIC DNA]</scope>
    <source>
        <strain evidence="2 3">TWF730</strain>
    </source>
</reference>
<dbReference type="AlphaFoldDB" id="A0AAV9V3B5"/>
<gene>
    <name evidence="2" type="ORF">TWF730_008349</name>
</gene>
<dbReference type="EMBL" id="JAVHNS010000005">
    <property type="protein sequence ID" value="KAK6353929.1"/>
    <property type="molecule type" value="Genomic_DNA"/>
</dbReference>